<evidence type="ECO:0000256" key="1">
    <source>
        <dbReference type="SAM" id="MobiDB-lite"/>
    </source>
</evidence>
<proteinExistence type="predicted"/>
<name>F9WPD6_TRYVY</name>
<feature type="compositionally biased region" description="Basic and acidic residues" evidence="1">
    <location>
        <begin position="172"/>
        <end position="184"/>
    </location>
</feature>
<feature type="region of interest" description="Disordered" evidence="1">
    <location>
        <begin position="162"/>
        <end position="215"/>
    </location>
</feature>
<evidence type="ECO:0000313" key="3">
    <source>
        <dbReference type="Proteomes" id="UP000009027"/>
    </source>
</evidence>
<keyword evidence="3" id="KW-1185">Reference proteome</keyword>
<organism evidence="2 3">
    <name type="scientific">Trypanosoma vivax (strain Y486)</name>
    <dbReference type="NCBI Taxonomy" id="1055687"/>
    <lineage>
        <taxon>Eukaryota</taxon>
        <taxon>Discoba</taxon>
        <taxon>Euglenozoa</taxon>
        <taxon>Kinetoplastea</taxon>
        <taxon>Metakinetoplastina</taxon>
        <taxon>Trypanosomatida</taxon>
        <taxon>Trypanosomatidae</taxon>
        <taxon>Trypanosoma</taxon>
        <taxon>Duttonella</taxon>
    </lineage>
</organism>
<dbReference type="EMBL" id="CAEX01003379">
    <property type="protein sequence ID" value="CCD19413.1"/>
    <property type="molecule type" value="Genomic_DNA"/>
</dbReference>
<protein>
    <submittedName>
        <fullName evidence="2">Uncharacterized protein</fullName>
    </submittedName>
</protein>
<gene>
    <name evidence="2" type="ORF">TvY486_0021140</name>
</gene>
<accession>F9WPD6</accession>
<dbReference type="AlphaFoldDB" id="F9WPD6"/>
<dbReference type="Proteomes" id="UP000009027">
    <property type="component" value="Unassembled WGS sequence"/>
</dbReference>
<sequence length="215" mass="23021">MCSQGPLKTPPSPRALTCVSSSVSSSRGRATGAPFVPAVTDHSCSRFVSGAVLAFEMRRKTANVSGLSDLFLSCHHSDCVYSTVVPPCFPPMVVTVPTTVSSCLVHSTPTWSFAQEHHPRCWSASVRRCGMLTVCAAPNHKAQQHCGKRRLGKTLIKRELFDTGRTGQAADNSHKNTASDDGKGRPLAARPTVAYSACAAQKQSRAPTPQHHARL</sequence>
<dbReference type="VEuPathDB" id="TriTrypDB:TvY486_0021140"/>
<evidence type="ECO:0000313" key="2">
    <source>
        <dbReference type="EMBL" id="CCD19413.1"/>
    </source>
</evidence>
<reference evidence="2 3" key="1">
    <citation type="journal article" date="2012" name="Proc. Natl. Acad. Sci. U.S.A.">
        <title>Antigenic diversity is generated by distinct evolutionary mechanisms in African trypanosome species.</title>
        <authorList>
            <person name="Jackson A.P."/>
            <person name="Berry A."/>
            <person name="Aslett M."/>
            <person name="Allison H.C."/>
            <person name="Burton P."/>
            <person name="Vavrova-Anderson J."/>
            <person name="Brown R."/>
            <person name="Browne H."/>
            <person name="Corton N."/>
            <person name="Hauser H."/>
            <person name="Gamble J."/>
            <person name="Gilderthorp R."/>
            <person name="Marcello L."/>
            <person name="McQuillan J."/>
            <person name="Otto T.D."/>
            <person name="Quail M.A."/>
            <person name="Sanders M.J."/>
            <person name="van Tonder A."/>
            <person name="Ginger M.L."/>
            <person name="Field M.C."/>
            <person name="Barry J.D."/>
            <person name="Hertz-Fowler C."/>
            <person name="Berriman M."/>
        </authorList>
    </citation>
    <scope>NUCLEOTIDE SEQUENCE</scope>
    <source>
        <strain evidence="2 3">Y486</strain>
    </source>
</reference>